<comment type="caution">
    <text evidence="10">The sequence shown here is derived from an EMBL/GenBank/DDBJ whole genome shotgun (WGS) entry which is preliminary data.</text>
</comment>
<feature type="transmembrane region" description="Helical" evidence="8">
    <location>
        <begin position="710"/>
        <end position="734"/>
    </location>
</feature>
<feature type="transmembrane region" description="Helical" evidence="8">
    <location>
        <begin position="647"/>
        <end position="666"/>
    </location>
</feature>
<evidence type="ECO:0000313" key="11">
    <source>
        <dbReference type="Proteomes" id="UP001445335"/>
    </source>
</evidence>
<dbReference type="EMBL" id="JALJOU010000060">
    <property type="protein sequence ID" value="KAK9827278.1"/>
    <property type="molecule type" value="Genomic_DNA"/>
</dbReference>
<feature type="region of interest" description="Disordered" evidence="7">
    <location>
        <begin position="1"/>
        <end position="87"/>
    </location>
</feature>
<dbReference type="Pfam" id="PF13632">
    <property type="entry name" value="Glyco_trans_2_3"/>
    <property type="match status" value="1"/>
</dbReference>
<dbReference type="SUPFAM" id="SSF53448">
    <property type="entry name" value="Nucleotide-diphospho-sugar transferases"/>
    <property type="match status" value="1"/>
</dbReference>
<organism evidence="10 11">
    <name type="scientific">Elliptochloris bilobata</name>
    <dbReference type="NCBI Taxonomy" id="381761"/>
    <lineage>
        <taxon>Eukaryota</taxon>
        <taxon>Viridiplantae</taxon>
        <taxon>Chlorophyta</taxon>
        <taxon>core chlorophytes</taxon>
        <taxon>Trebouxiophyceae</taxon>
        <taxon>Trebouxiophyceae incertae sedis</taxon>
        <taxon>Elliptochloris clade</taxon>
        <taxon>Elliptochloris</taxon>
    </lineage>
</organism>
<dbReference type="Proteomes" id="UP001445335">
    <property type="component" value="Unassembled WGS sequence"/>
</dbReference>
<evidence type="ECO:0000256" key="7">
    <source>
        <dbReference type="SAM" id="MobiDB-lite"/>
    </source>
</evidence>
<keyword evidence="3" id="KW-0808">Transferase</keyword>
<dbReference type="GO" id="GO:0016757">
    <property type="term" value="F:glycosyltransferase activity"/>
    <property type="evidence" value="ECO:0007669"/>
    <property type="project" value="UniProtKB-KW"/>
</dbReference>
<evidence type="ECO:0000313" key="10">
    <source>
        <dbReference type="EMBL" id="KAK9827278.1"/>
    </source>
</evidence>
<comment type="subcellular location">
    <subcellularLocation>
        <location evidence="1">Membrane</location>
        <topology evidence="1">Multi-pass membrane protein</topology>
    </subcellularLocation>
</comment>
<evidence type="ECO:0000256" key="5">
    <source>
        <dbReference type="ARBA" id="ARBA00022989"/>
    </source>
</evidence>
<feature type="transmembrane region" description="Helical" evidence="8">
    <location>
        <begin position="547"/>
        <end position="566"/>
    </location>
</feature>
<evidence type="ECO:0000259" key="9">
    <source>
        <dbReference type="Pfam" id="PF13632"/>
    </source>
</evidence>
<keyword evidence="6 8" id="KW-0472">Membrane</keyword>
<keyword evidence="5 8" id="KW-1133">Transmembrane helix</keyword>
<gene>
    <name evidence="10" type="ORF">WJX81_007491</name>
</gene>
<feature type="compositionally biased region" description="Low complexity" evidence="7">
    <location>
        <begin position="35"/>
        <end position="50"/>
    </location>
</feature>
<dbReference type="GO" id="GO:0016020">
    <property type="term" value="C:membrane"/>
    <property type="evidence" value="ECO:0007669"/>
    <property type="project" value="UniProtKB-SubCell"/>
</dbReference>
<sequence length="747" mass="80980">MNYLRGSRDVKGGSSLQSVGSTDALTAPLRSLKVPGSSASPSSSGASSPPGRGGGAPRAPAAGTAAPRAADSEEPSPRVARSEPSVGNATVGAAAAAAAPAPAAGAKGAAPARQAGWDLELGVTRASKKSGRPLLGSAKVLPMPESDAAAAPGAPVNIVLKQGGGWSLPSTMLSLALLSAMVFYFYVRVAFTLDTGAMGYSIFVLVVEILAASSMLPHLLYLLPKKVKYADPLTVPVSECFHVRVLIPCYTEALEIVKPTLMAVGNATLPKGCMRTIYLCDDGKDANKEAWVEGLNRTGEAGCPVVYIRGHPREPGEVNGKSGNLNNALSNVLYPGGMDPGSHEVVSIIDADMVVRSDFYLRTLPYLQTERDALVLAPQEFHNYNPATDIFCHSNRLFWDVTCPGIVDGFGGVMCTGTNYIVRSRALLKAGGYPSWTLGEDVRLGVELQRHGYTGYFLPDRLAVGEVPDTVRGVFMQRSRWCKGNLQNTFSRDCTLFDRSQPIMLRILWNAVTWHYLTCSVYTPTFLLVPILAILVGVFPIALNRVFALAFTIYFCMQQIVLYSRVRTFRGFQDMFFQSLTPHIFWYSFVKANSQVLRNLITQKANKPFKTTIKSMISGSAEMAKTEQTSIKKVKDHSLSWSTVQDLWAPTLFMLVNLVALGYGGWRLHRDGMTTTNLALIIGMLWSAINAMPPYLLLHLQVFGDHLSMHIACTLAGIFMTLFTFSVMVAMWLLSKPTGVVSWAPWL</sequence>
<evidence type="ECO:0000256" key="3">
    <source>
        <dbReference type="ARBA" id="ARBA00022679"/>
    </source>
</evidence>
<feature type="compositionally biased region" description="Low complexity" evidence="7">
    <location>
        <begin position="57"/>
        <end position="69"/>
    </location>
</feature>
<feature type="compositionally biased region" description="Polar residues" evidence="7">
    <location>
        <begin position="14"/>
        <end position="24"/>
    </location>
</feature>
<keyword evidence="11" id="KW-1185">Reference proteome</keyword>
<feature type="transmembrane region" description="Helical" evidence="8">
    <location>
        <begin position="166"/>
        <end position="187"/>
    </location>
</feature>
<evidence type="ECO:0000256" key="8">
    <source>
        <dbReference type="SAM" id="Phobius"/>
    </source>
</evidence>
<protein>
    <recommendedName>
        <fullName evidence="9">Glycosyltransferase 2-like domain-containing protein</fullName>
    </recommendedName>
</protein>
<feature type="transmembrane region" description="Helical" evidence="8">
    <location>
        <begin position="514"/>
        <end position="541"/>
    </location>
</feature>
<feature type="compositionally biased region" description="Basic and acidic residues" evidence="7">
    <location>
        <begin position="1"/>
        <end position="11"/>
    </location>
</feature>
<feature type="transmembrane region" description="Helical" evidence="8">
    <location>
        <begin position="678"/>
        <end position="698"/>
    </location>
</feature>
<dbReference type="PANTHER" id="PTHR43867">
    <property type="entry name" value="CELLULOSE SYNTHASE CATALYTIC SUBUNIT A [UDP-FORMING]"/>
    <property type="match status" value="1"/>
</dbReference>
<evidence type="ECO:0000256" key="6">
    <source>
        <dbReference type="ARBA" id="ARBA00023136"/>
    </source>
</evidence>
<keyword evidence="4 8" id="KW-0812">Transmembrane</keyword>
<dbReference type="AlphaFoldDB" id="A0AAW1R0Z3"/>
<accession>A0AAW1R0Z3</accession>
<proteinExistence type="predicted"/>
<reference evidence="10 11" key="1">
    <citation type="journal article" date="2024" name="Nat. Commun.">
        <title>Phylogenomics reveals the evolutionary origins of lichenization in chlorophyte algae.</title>
        <authorList>
            <person name="Puginier C."/>
            <person name="Libourel C."/>
            <person name="Otte J."/>
            <person name="Skaloud P."/>
            <person name="Haon M."/>
            <person name="Grisel S."/>
            <person name="Petersen M."/>
            <person name="Berrin J.G."/>
            <person name="Delaux P.M."/>
            <person name="Dal Grande F."/>
            <person name="Keller J."/>
        </authorList>
    </citation>
    <scope>NUCLEOTIDE SEQUENCE [LARGE SCALE GENOMIC DNA]</scope>
    <source>
        <strain evidence="10 11">SAG 245.80</strain>
    </source>
</reference>
<dbReference type="PANTHER" id="PTHR43867:SF2">
    <property type="entry name" value="CELLULOSE SYNTHASE CATALYTIC SUBUNIT A [UDP-FORMING]"/>
    <property type="match status" value="1"/>
</dbReference>
<dbReference type="InterPro" id="IPR001173">
    <property type="entry name" value="Glyco_trans_2-like"/>
</dbReference>
<dbReference type="Gene3D" id="3.90.550.10">
    <property type="entry name" value="Spore Coat Polysaccharide Biosynthesis Protein SpsA, Chain A"/>
    <property type="match status" value="1"/>
</dbReference>
<name>A0AAW1R0Z3_9CHLO</name>
<dbReference type="InterPro" id="IPR050321">
    <property type="entry name" value="Glycosyltr_2/OpgH_subfam"/>
</dbReference>
<keyword evidence="2" id="KW-0328">Glycosyltransferase</keyword>
<feature type="domain" description="Glycosyltransferase 2-like" evidence="9">
    <location>
        <begin position="346"/>
        <end position="536"/>
    </location>
</feature>
<evidence type="ECO:0000256" key="2">
    <source>
        <dbReference type="ARBA" id="ARBA00022676"/>
    </source>
</evidence>
<dbReference type="InterPro" id="IPR029044">
    <property type="entry name" value="Nucleotide-diphossugar_trans"/>
</dbReference>
<feature type="transmembrane region" description="Helical" evidence="8">
    <location>
        <begin position="199"/>
        <end position="223"/>
    </location>
</feature>
<evidence type="ECO:0000256" key="1">
    <source>
        <dbReference type="ARBA" id="ARBA00004141"/>
    </source>
</evidence>
<evidence type="ECO:0000256" key="4">
    <source>
        <dbReference type="ARBA" id="ARBA00022692"/>
    </source>
</evidence>